<dbReference type="PANTHER" id="PTHR21314:SF1">
    <property type="entry name" value="QUEUOSINE SALVAGE PROTEIN"/>
    <property type="match status" value="1"/>
</dbReference>
<gene>
    <name evidence="2" type="ORF">MNAN1_003035</name>
</gene>
<comment type="catalytic activity">
    <reaction evidence="1">
        <text>queuosine 5'-phosphate + H2O = queuine + D-ribose 5-phosphate</text>
        <dbReference type="Rhea" id="RHEA:75387"/>
        <dbReference type="ChEBI" id="CHEBI:15377"/>
        <dbReference type="ChEBI" id="CHEBI:17433"/>
        <dbReference type="ChEBI" id="CHEBI:78346"/>
        <dbReference type="ChEBI" id="CHEBI:194371"/>
    </reaction>
    <physiologicalReaction direction="left-to-right" evidence="1">
        <dbReference type="Rhea" id="RHEA:75388"/>
    </physiologicalReaction>
</comment>
<comment type="similarity">
    <text evidence="1">Belongs to the QNG1 protein family.</text>
</comment>
<comment type="function">
    <text evidence="1">Catalyzes the hydrolysis of queuosine 5'-phosphate, releasing the nucleobase queuine (q). Is required for salvage of queuine from exogenous queuosine (Q) that is imported and then converted to queuosine 5'-phosphate intracellularly.</text>
</comment>
<dbReference type="Proteomes" id="UP001213623">
    <property type="component" value="Chromosome 5"/>
</dbReference>
<accession>A0AAF0J3H9</accession>
<dbReference type="GO" id="GO:0016787">
    <property type="term" value="F:hydrolase activity"/>
    <property type="evidence" value="ECO:0007669"/>
    <property type="project" value="UniProtKB-KW"/>
</dbReference>
<proteinExistence type="inferred from homology"/>
<dbReference type="AlphaFoldDB" id="A0AAF0J3H9"/>
<evidence type="ECO:0000313" key="3">
    <source>
        <dbReference type="Proteomes" id="UP001213623"/>
    </source>
</evidence>
<evidence type="ECO:0000313" key="2">
    <source>
        <dbReference type="EMBL" id="WFD28027.1"/>
    </source>
</evidence>
<reference evidence="2" key="1">
    <citation type="submission" date="2023-03" db="EMBL/GenBank/DDBJ databases">
        <title>Mating type loci evolution in Malassezia.</title>
        <authorList>
            <person name="Coelho M.A."/>
        </authorList>
    </citation>
    <scope>NUCLEOTIDE SEQUENCE</scope>
    <source>
        <strain evidence="2">CBS 9557</strain>
    </source>
</reference>
<name>A0AAF0J3H9_9BASI</name>
<dbReference type="GO" id="GO:0006400">
    <property type="term" value="P:tRNA modification"/>
    <property type="evidence" value="ECO:0007669"/>
    <property type="project" value="TreeGrafter"/>
</dbReference>
<sequence length="344" mass="37139">MALDKVRAACADVADAAGIVIDRDAIHAFLQTLKKQDFDKHKTEHGLRFPLTFASFEDEVNWISVLALLNAFSGYRIPFHEATGHGAYDNVRRMVLGLYLSDDAGLSAASLAQMTSAQLAQILGVPTHTETRHPTLPFVTVGTRGGPLDEPLELAATVCRETGAFLQQRHLPNLGAYVLEACEAAAAAEDADEAWIAAIRKVSGFDDAFTDHGQCVFLGKKAYFLLHALRSMLQRPDLPPALSHLRAYYETHKPAPLPMFVDNVVPTMLMAHHILSFAGSAEPALRAWQAVPQTGTAAVEGPCLSRETAYRVRAAALAAGAQIVNMAHTLAQTSPDKAFGAYRG</sequence>
<evidence type="ECO:0000256" key="1">
    <source>
        <dbReference type="RuleBase" id="RU365002"/>
    </source>
</evidence>
<dbReference type="EMBL" id="CP119896">
    <property type="protein sequence ID" value="WFD28027.1"/>
    <property type="molecule type" value="Genomic_DNA"/>
</dbReference>
<dbReference type="EC" id="3.2.2.-" evidence="1"/>
<organism evidence="2 3">
    <name type="scientific">Malassezia nana</name>
    <dbReference type="NCBI Taxonomy" id="180528"/>
    <lineage>
        <taxon>Eukaryota</taxon>
        <taxon>Fungi</taxon>
        <taxon>Dikarya</taxon>
        <taxon>Basidiomycota</taxon>
        <taxon>Ustilaginomycotina</taxon>
        <taxon>Malasseziomycetes</taxon>
        <taxon>Malasseziales</taxon>
        <taxon>Malasseziaceae</taxon>
        <taxon>Malassezia</taxon>
    </lineage>
</organism>
<keyword evidence="1" id="KW-0378">Hydrolase</keyword>
<dbReference type="InterPro" id="IPR019438">
    <property type="entry name" value="Q_salvage"/>
</dbReference>
<protein>
    <recommendedName>
        <fullName evidence="1">Queuosine 5'-phosphate N-glycosylase/hydrolase</fullName>
        <ecNumber evidence="1">3.2.2.-</ecNumber>
    </recommendedName>
    <alternativeName>
        <fullName evidence="1">Queuosine-nucleotide N-glycosylase/hydrolase</fullName>
    </alternativeName>
</protein>
<dbReference type="PANTHER" id="PTHR21314">
    <property type="entry name" value="QUEUOSINE 5'-PHOSPHATE N-GLYCOSYLASE_HYDROLASE-RELATED"/>
    <property type="match status" value="1"/>
</dbReference>
<keyword evidence="3" id="KW-1185">Reference proteome</keyword>